<dbReference type="Pfam" id="PF00106">
    <property type="entry name" value="adh_short"/>
    <property type="match status" value="1"/>
</dbReference>
<dbReference type="InterPro" id="IPR036291">
    <property type="entry name" value="NAD(P)-bd_dom_sf"/>
</dbReference>
<sequence length="93" mass="10257">MISTNQKRILITGASSGIGYATAEQLTSKGHLVTITARNEEKALITKNALAKKGLLVDYFIVDLSIWSSIQAVTEKIKESKTLVLLEFFLLLF</sequence>
<accession>A0A1I7WR47</accession>
<evidence type="ECO:0000313" key="3">
    <source>
        <dbReference type="Proteomes" id="UP000095283"/>
    </source>
</evidence>
<dbReference type="Proteomes" id="UP000095283">
    <property type="component" value="Unplaced"/>
</dbReference>
<dbReference type="AlphaFoldDB" id="A0A1I7WR47"/>
<evidence type="ECO:0000313" key="4">
    <source>
        <dbReference type="WBParaSite" id="Hba_07647"/>
    </source>
</evidence>
<dbReference type="PANTHER" id="PTHR42901">
    <property type="entry name" value="ALCOHOL DEHYDROGENASE"/>
    <property type="match status" value="1"/>
</dbReference>
<protein>
    <submittedName>
        <fullName evidence="4">SDR family NAD(P)-dependent oxidoreductase</fullName>
    </submittedName>
</protein>
<reference evidence="4" key="1">
    <citation type="submission" date="2016-11" db="UniProtKB">
        <authorList>
            <consortium name="WormBaseParasite"/>
        </authorList>
    </citation>
    <scope>IDENTIFICATION</scope>
</reference>
<dbReference type="WBParaSite" id="Hba_07647">
    <property type="protein sequence ID" value="Hba_07647"/>
    <property type="gene ID" value="Hba_07647"/>
</dbReference>
<comment type="similarity">
    <text evidence="1">Belongs to the short-chain dehydrogenases/reductases (SDR) family.</text>
</comment>
<dbReference type="PANTHER" id="PTHR42901:SF1">
    <property type="entry name" value="ALCOHOL DEHYDROGENASE"/>
    <property type="match status" value="1"/>
</dbReference>
<evidence type="ECO:0000256" key="1">
    <source>
        <dbReference type="ARBA" id="ARBA00006484"/>
    </source>
</evidence>
<name>A0A1I7WR47_HETBA</name>
<dbReference type="SUPFAM" id="SSF51735">
    <property type="entry name" value="NAD(P)-binding Rossmann-fold domains"/>
    <property type="match status" value="1"/>
</dbReference>
<evidence type="ECO:0000256" key="2">
    <source>
        <dbReference type="ARBA" id="ARBA00023002"/>
    </source>
</evidence>
<keyword evidence="2" id="KW-0560">Oxidoreductase</keyword>
<dbReference type="InterPro" id="IPR002347">
    <property type="entry name" value="SDR_fam"/>
</dbReference>
<proteinExistence type="inferred from homology"/>
<keyword evidence="3" id="KW-1185">Reference proteome</keyword>
<dbReference type="Gene3D" id="3.40.50.720">
    <property type="entry name" value="NAD(P)-binding Rossmann-like Domain"/>
    <property type="match status" value="1"/>
</dbReference>
<dbReference type="GO" id="GO:0016491">
    <property type="term" value="F:oxidoreductase activity"/>
    <property type="evidence" value="ECO:0007669"/>
    <property type="project" value="UniProtKB-KW"/>
</dbReference>
<organism evidence="3 4">
    <name type="scientific">Heterorhabditis bacteriophora</name>
    <name type="common">Entomopathogenic nematode worm</name>
    <dbReference type="NCBI Taxonomy" id="37862"/>
    <lineage>
        <taxon>Eukaryota</taxon>
        <taxon>Metazoa</taxon>
        <taxon>Ecdysozoa</taxon>
        <taxon>Nematoda</taxon>
        <taxon>Chromadorea</taxon>
        <taxon>Rhabditida</taxon>
        <taxon>Rhabditina</taxon>
        <taxon>Rhabditomorpha</taxon>
        <taxon>Strongyloidea</taxon>
        <taxon>Heterorhabditidae</taxon>
        <taxon>Heterorhabditis</taxon>
    </lineage>
</organism>